<name>A0A150G8R9_GONPE</name>
<keyword evidence="2" id="KW-1133">Transmembrane helix</keyword>
<dbReference type="SMART" id="SM00014">
    <property type="entry name" value="acidPPc"/>
    <property type="match status" value="1"/>
</dbReference>
<dbReference type="STRING" id="33097.A0A150G8R9"/>
<keyword evidence="2" id="KW-0472">Membrane</keyword>
<evidence type="ECO:0000259" key="3">
    <source>
        <dbReference type="SMART" id="SM00014"/>
    </source>
</evidence>
<dbReference type="InterPro" id="IPR000326">
    <property type="entry name" value="PAP2/HPO"/>
</dbReference>
<dbReference type="AlphaFoldDB" id="A0A150G8R9"/>
<feature type="domain" description="Phosphatidic acid phosphatase type 2/haloperoxidase" evidence="3">
    <location>
        <begin position="56"/>
        <end position="165"/>
    </location>
</feature>
<dbReference type="Proteomes" id="UP000075714">
    <property type="component" value="Unassembled WGS sequence"/>
</dbReference>
<feature type="transmembrane region" description="Helical" evidence="2">
    <location>
        <begin position="118"/>
        <end position="138"/>
    </location>
</feature>
<dbReference type="SUPFAM" id="SSF48317">
    <property type="entry name" value="Acid phosphatase/Vanadium-dependent haloperoxidase"/>
    <property type="match status" value="1"/>
</dbReference>
<gene>
    <name evidence="4" type="ORF">GPECTOR_51g746</name>
</gene>
<keyword evidence="2" id="KW-0812">Transmembrane</keyword>
<evidence type="ECO:0000313" key="5">
    <source>
        <dbReference type="Proteomes" id="UP000075714"/>
    </source>
</evidence>
<dbReference type="GO" id="GO:0008610">
    <property type="term" value="P:lipid biosynthetic process"/>
    <property type="evidence" value="ECO:0007669"/>
    <property type="project" value="TreeGrafter"/>
</dbReference>
<dbReference type="GO" id="GO:0047874">
    <property type="term" value="F:dolichyldiphosphatase activity"/>
    <property type="evidence" value="ECO:0007669"/>
    <property type="project" value="TreeGrafter"/>
</dbReference>
<dbReference type="OrthoDB" id="302705at2759"/>
<dbReference type="GO" id="GO:0005789">
    <property type="term" value="C:endoplasmic reticulum membrane"/>
    <property type="evidence" value="ECO:0007669"/>
    <property type="project" value="TreeGrafter"/>
</dbReference>
<keyword evidence="5" id="KW-1185">Reference proteome</keyword>
<feature type="transmembrane region" description="Helical" evidence="2">
    <location>
        <begin position="150"/>
        <end position="167"/>
    </location>
</feature>
<dbReference type="Gene3D" id="1.20.144.10">
    <property type="entry name" value="Phosphatidic acid phosphatase type 2/haloperoxidase"/>
    <property type="match status" value="1"/>
</dbReference>
<dbReference type="GO" id="GO:0006487">
    <property type="term" value="P:protein N-linked glycosylation"/>
    <property type="evidence" value="ECO:0007669"/>
    <property type="project" value="TreeGrafter"/>
</dbReference>
<evidence type="ECO:0000256" key="1">
    <source>
        <dbReference type="ARBA" id="ARBA00022801"/>
    </source>
</evidence>
<reference evidence="5" key="1">
    <citation type="journal article" date="2016" name="Nat. Commun.">
        <title>The Gonium pectorale genome demonstrates co-option of cell cycle regulation during the evolution of multicellularity.</title>
        <authorList>
            <person name="Hanschen E.R."/>
            <person name="Marriage T.N."/>
            <person name="Ferris P.J."/>
            <person name="Hamaji T."/>
            <person name="Toyoda A."/>
            <person name="Fujiyama A."/>
            <person name="Neme R."/>
            <person name="Noguchi H."/>
            <person name="Minakuchi Y."/>
            <person name="Suzuki M."/>
            <person name="Kawai-Toyooka H."/>
            <person name="Smith D.R."/>
            <person name="Sparks H."/>
            <person name="Anderson J."/>
            <person name="Bakaric R."/>
            <person name="Luria V."/>
            <person name="Karger A."/>
            <person name="Kirschner M.W."/>
            <person name="Durand P.M."/>
            <person name="Michod R.E."/>
            <person name="Nozaki H."/>
            <person name="Olson B.J."/>
        </authorList>
    </citation>
    <scope>NUCLEOTIDE SEQUENCE [LARGE SCALE GENOMIC DNA]</scope>
    <source>
        <strain evidence="5">NIES-2863</strain>
    </source>
</reference>
<feature type="transmembrane region" description="Helical" evidence="2">
    <location>
        <begin position="182"/>
        <end position="202"/>
    </location>
</feature>
<protein>
    <recommendedName>
        <fullName evidence="3">Phosphatidic acid phosphatase type 2/haloperoxidase domain-containing protein</fullName>
    </recommendedName>
</protein>
<keyword evidence="1" id="KW-0378">Hydrolase</keyword>
<accession>A0A150G8R9</accession>
<dbReference type="EMBL" id="LSYV01000052">
    <property type="protein sequence ID" value="KXZ45760.1"/>
    <property type="molecule type" value="Genomic_DNA"/>
</dbReference>
<organism evidence="4 5">
    <name type="scientific">Gonium pectorale</name>
    <name type="common">Green alga</name>
    <dbReference type="NCBI Taxonomy" id="33097"/>
    <lineage>
        <taxon>Eukaryota</taxon>
        <taxon>Viridiplantae</taxon>
        <taxon>Chlorophyta</taxon>
        <taxon>core chlorophytes</taxon>
        <taxon>Chlorophyceae</taxon>
        <taxon>CS clade</taxon>
        <taxon>Chlamydomonadales</taxon>
        <taxon>Volvocaceae</taxon>
        <taxon>Gonium</taxon>
    </lineage>
</organism>
<evidence type="ECO:0000313" key="4">
    <source>
        <dbReference type="EMBL" id="KXZ45760.1"/>
    </source>
</evidence>
<dbReference type="PANTHER" id="PTHR11247">
    <property type="entry name" value="PALMITOYL-PROTEIN THIOESTERASE/DOLICHYLDIPHOSPHATASE 1"/>
    <property type="match status" value="1"/>
</dbReference>
<comment type="caution">
    <text evidence="4">The sequence shown here is derived from an EMBL/GenBank/DDBJ whole genome shotgun (WGS) entry which is preliminary data.</text>
</comment>
<feature type="transmembrane region" description="Helical" evidence="2">
    <location>
        <begin position="94"/>
        <end position="112"/>
    </location>
</feature>
<proteinExistence type="predicted"/>
<dbReference type="PANTHER" id="PTHR11247:SF40">
    <property type="entry name" value="LIPID PHOSPHATE PHOSPHATASE EPSILON 1, CHLOROPLASTIC"/>
    <property type="match status" value="1"/>
</dbReference>
<sequence length="212" mass="22772">MLEEARSPKGTARIALLPGSHVVAHHECNGRPPSQTKWAVSAAVFVVLVVRRDAAVAWCVLGSIIASFLNKALKYVINEQRPANARKDDPGMPSSHANSLAFLGAYTALALGEGSAPLSAAGMGAAGILLLSLFLTWLRVRLGYHTVPQVLVGYALGAATAVAWHQLGSRHWLQALAARPDLQAVLYGCTAMAVALFAFRNVRSWLKERRQR</sequence>
<feature type="transmembrane region" description="Helical" evidence="2">
    <location>
        <begin position="55"/>
        <end position="73"/>
    </location>
</feature>
<dbReference type="Pfam" id="PF01569">
    <property type="entry name" value="PAP2"/>
    <property type="match status" value="1"/>
</dbReference>
<evidence type="ECO:0000256" key="2">
    <source>
        <dbReference type="SAM" id="Phobius"/>
    </source>
</evidence>
<dbReference type="InterPro" id="IPR036938">
    <property type="entry name" value="PAP2/HPO_sf"/>
</dbReference>